<evidence type="ECO:0000256" key="6">
    <source>
        <dbReference type="RuleBase" id="RU003355"/>
    </source>
</evidence>
<evidence type="ECO:0000313" key="9">
    <source>
        <dbReference type="Proteomes" id="UP000183471"/>
    </source>
</evidence>
<evidence type="ECO:0000256" key="1">
    <source>
        <dbReference type="ARBA" id="ARBA00011073"/>
    </source>
</evidence>
<evidence type="ECO:0000256" key="3">
    <source>
        <dbReference type="ARBA" id="ARBA00022801"/>
    </source>
</evidence>
<comment type="caution">
    <text evidence="8">The sequence shown here is derived from an EMBL/GenBank/DDBJ whole genome shotgun (WGS) entry which is preliminary data.</text>
</comment>
<sequence>MNINKRALPAAGVEGPAAGAATLTLSGFFGSRRLILARHGVAAFVLTSCMTAPVVSNAAPPEDKGSRSAGSETWAKGRILVMPRAGLPEKELAKILGAHGGKARKIGQSDLYIVDLPGNASEKAVAARLARHPHLKLAEPDYRDSPELVPNDPYYGSAWHLPKIGAPAAWDSSQGAGVTIAILDSGVDSAHPDLATRLVPGWNFYDNNSNTSDVFGHGTKVAGAAAAAGNNGIGVTSVAGQSKIMPIRVTDVSGGGYTSMIANGLIYAADRGIRVASISFANQPSRPAVVSAAQYMKDKGGLVIVAAGNNGINENFTPTTAMIPVSATDGNDVRASWSSYGTFVAMAAPGTGIWTTSKGGGYGAVSGTSVSSPVTAGVVALMMAAKPALPNTQVESLLYSTAVDLGAAGRDAYYGYGRVNAARAIKAAVGATQTADTQVPAVSISAPLGGATVTGLVGVNVTATDNVGVTRVELRVNSATVAIDTSAPFGFTWNSAGTPNGMSNLVAYAFDAAGNSKASAAVAVNVANGTVTVPKDTTAPVVKIINPVAGNISSNVAISLNATDNSGAAGITQTVYIDGVLKATGSGSTLGYNWNTRTNSVTAGTHTIRAVAKDKAGNASSASVNVMVIK</sequence>
<keyword evidence="2 5" id="KW-0645">Protease</keyword>
<keyword evidence="9" id="KW-1185">Reference proteome</keyword>
<keyword evidence="4 5" id="KW-0720">Serine protease</keyword>
<evidence type="ECO:0000256" key="5">
    <source>
        <dbReference type="PROSITE-ProRule" id="PRU01240"/>
    </source>
</evidence>
<gene>
    <name evidence="8" type="ORF">SAMN05216402_2651</name>
</gene>
<feature type="active site" description="Charge relay system" evidence="5">
    <location>
        <position position="217"/>
    </location>
</feature>
<feature type="active site" description="Charge relay system" evidence="5">
    <location>
        <position position="184"/>
    </location>
</feature>
<dbReference type="InterPro" id="IPR023828">
    <property type="entry name" value="Peptidase_S8_Ser-AS"/>
</dbReference>
<proteinExistence type="inferred from homology"/>
<evidence type="ECO:0000259" key="7">
    <source>
        <dbReference type="Pfam" id="PF00082"/>
    </source>
</evidence>
<name>A0ABY0TIW1_9PROT</name>
<dbReference type="Pfam" id="PF17957">
    <property type="entry name" value="Big_7"/>
    <property type="match status" value="2"/>
</dbReference>
<feature type="domain" description="Peptidase S8/S53" evidence="7">
    <location>
        <begin position="175"/>
        <end position="417"/>
    </location>
</feature>
<dbReference type="EMBL" id="FNKY01000001">
    <property type="protein sequence ID" value="SDQ87741.1"/>
    <property type="molecule type" value="Genomic_DNA"/>
</dbReference>
<dbReference type="InterPro" id="IPR017315">
    <property type="entry name" value="Pep_S8A_subtilisin_pbac-2"/>
</dbReference>
<dbReference type="PROSITE" id="PS00136">
    <property type="entry name" value="SUBTILASE_ASP"/>
    <property type="match status" value="1"/>
</dbReference>
<dbReference type="PANTHER" id="PTHR43806:SF11">
    <property type="entry name" value="CEREVISIN-RELATED"/>
    <property type="match status" value="1"/>
</dbReference>
<dbReference type="Proteomes" id="UP000183471">
    <property type="component" value="Unassembled WGS sequence"/>
</dbReference>
<dbReference type="PRINTS" id="PR00723">
    <property type="entry name" value="SUBTILISIN"/>
</dbReference>
<dbReference type="InterPro" id="IPR050131">
    <property type="entry name" value="Peptidase_S8_subtilisin-like"/>
</dbReference>
<feature type="active site" description="Charge relay system" evidence="5">
    <location>
        <position position="369"/>
    </location>
</feature>
<dbReference type="Pfam" id="PF00082">
    <property type="entry name" value="Peptidase_S8"/>
    <property type="match status" value="1"/>
</dbReference>
<accession>A0ABY0TIW1</accession>
<dbReference type="PANTHER" id="PTHR43806">
    <property type="entry name" value="PEPTIDASE S8"/>
    <property type="match status" value="1"/>
</dbReference>
<reference evidence="8 9" key="1">
    <citation type="submission" date="2016-10" db="EMBL/GenBank/DDBJ databases">
        <authorList>
            <person name="Varghese N."/>
            <person name="Submissions S."/>
        </authorList>
    </citation>
    <scope>NUCLEOTIDE SEQUENCE [LARGE SCALE GENOMIC DNA]</scope>
    <source>
        <strain evidence="8 9">Nl1</strain>
    </source>
</reference>
<keyword evidence="3 5" id="KW-0378">Hydrolase</keyword>
<dbReference type="InterPro" id="IPR036852">
    <property type="entry name" value="Peptidase_S8/S53_dom_sf"/>
</dbReference>
<dbReference type="InterPro" id="IPR023827">
    <property type="entry name" value="Peptidase_S8_Asp-AS"/>
</dbReference>
<dbReference type="Gene3D" id="3.40.50.200">
    <property type="entry name" value="Peptidase S8/S53 domain"/>
    <property type="match status" value="1"/>
</dbReference>
<dbReference type="InterPro" id="IPR013783">
    <property type="entry name" value="Ig-like_fold"/>
</dbReference>
<dbReference type="InterPro" id="IPR000209">
    <property type="entry name" value="Peptidase_S8/S53_dom"/>
</dbReference>
<dbReference type="PROSITE" id="PS51892">
    <property type="entry name" value="SUBTILASE"/>
    <property type="match status" value="1"/>
</dbReference>
<dbReference type="RefSeq" id="WP_074633256.1">
    <property type="nucleotide sequence ID" value="NZ_FNKY01000001.1"/>
</dbReference>
<comment type="similarity">
    <text evidence="1 5 6">Belongs to the peptidase S8 family.</text>
</comment>
<evidence type="ECO:0000313" key="8">
    <source>
        <dbReference type="EMBL" id="SDQ87741.1"/>
    </source>
</evidence>
<protein>
    <submittedName>
        <fullName evidence="8">Subtilase family protein</fullName>
    </submittedName>
</protein>
<dbReference type="PROSITE" id="PS00137">
    <property type="entry name" value="SUBTILASE_HIS"/>
    <property type="match status" value="1"/>
</dbReference>
<dbReference type="SUPFAM" id="SSF52743">
    <property type="entry name" value="Subtilisin-like"/>
    <property type="match status" value="1"/>
</dbReference>
<dbReference type="PROSITE" id="PS00138">
    <property type="entry name" value="SUBTILASE_SER"/>
    <property type="match status" value="1"/>
</dbReference>
<dbReference type="Gene3D" id="2.60.40.10">
    <property type="entry name" value="Immunoglobulins"/>
    <property type="match status" value="2"/>
</dbReference>
<dbReference type="PIRSF" id="PIRSF037901">
    <property type="entry name" value="Subtilisin_rel_Nmul_A1891"/>
    <property type="match status" value="1"/>
</dbReference>
<organism evidence="8 9">
    <name type="scientific">Nitrosospira multiformis</name>
    <dbReference type="NCBI Taxonomy" id="1231"/>
    <lineage>
        <taxon>Bacteria</taxon>
        <taxon>Pseudomonadati</taxon>
        <taxon>Pseudomonadota</taxon>
        <taxon>Betaproteobacteria</taxon>
        <taxon>Nitrosomonadales</taxon>
        <taxon>Nitrosomonadaceae</taxon>
        <taxon>Nitrosospira</taxon>
    </lineage>
</organism>
<dbReference type="InterPro" id="IPR015500">
    <property type="entry name" value="Peptidase_S8_subtilisin-rel"/>
</dbReference>
<evidence type="ECO:0000256" key="2">
    <source>
        <dbReference type="ARBA" id="ARBA00022670"/>
    </source>
</evidence>
<dbReference type="InterPro" id="IPR022398">
    <property type="entry name" value="Peptidase_S8_His-AS"/>
</dbReference>
<evidence type="ECO:0000256" key="4">
    <source>
        <dbReference type="ARBA" id="ARBA00022825"/>
    </source>
</evidence>